<proteinExistence type="inferred from homology"/>
<dbReference type="SMART" id="SM00960">
    <property type="entry name" value="Robl_LC7"/>
    <property type="match status" value="1"/>
</dbReference>
<dbReference type="AlphaFoldDB" id="A0A9D4TT21"/>
<dbReference type="EMBL" id="SIDB01000004">
    <property type="protein sequence ID" value="KAI3433782.1"/>
    <property type="molecule type" value="Genomic_DNA"/>
</dbReference>
<dbReference type="Pfam" id="PF03259">
    <property type="entry name" value="Robl_LC7"/>
    <property type="match status" value="1"/>
</dbReference>
<keyword evidence="13" id="KW-1185">Reference proteome</keyword>
<gene>
    <name evidence="12" type="ORF">D9Q98_003587</name>
</gene>
<evidence type="ECO:0000256" key="9">
    <source>
        <dbReference type="ARBA" id="ARBA00025362"/>
    </source>
</evidence>
<reference evidence="12" key="1">
    <citation type="journal article" date="2019" name="Plant J.">
        <title>Chlorella vulgaris genome assembly and annotation reveals the molecular basis for metabolic acclimation to high light conditions.</title>
        <authorList>
            <person name="Cecchin M."/>
            <person name="Marcolungo L."/>
            <person name="Rossato M."/>
            <person name="Girolomoni L."/>
            <person name="Cosentino E."/>
            <person name="Cuine S."/>
            <person name="Li-Beisson Y."/>
            <person name="Delledonne M."/>
            <person name="Ballottari M."/>
        </authorList>
    </citation>
    <scope>NUCLEOTIDE SEQUENCE</scope>
    <source>
        <strain evidence="12">211/11P</strain>
    </source>
</reference>
<name>A0A9D4TT21_CHLVU</name>
<keyword evidence="7 10" id="KW-0505">Motor protein</keyword>
<protein>
    <recommendedName>
        <fullName evidence="10">Dynein light chain roadblock</fullName>
    </recommendedName>
</protein>
<evidence type="ECO:0000256" key="5">
    <source>
        <dbReference type="ARBA" id="ARBA00022701"/>
    </source>
</evidence>
<dbReference type="Gene3D" id="3.30.450.30">
    <property type="entry name" value="Dynein light chain 2a, cytoplasmic"/>
    <property type="match status" value="1"/>
</dbReference>
<comment type="function">
    <text evidence="9">Acts as one of several non-catalytic accessory components of the cytoplasmic dynein 1 complex that are thought to be involved in linking dynein to cargos and to adapter proteins that regulate dynein function. Cytoplasmic dynein 1 acts as a motor for the intracellular retrograde motility of vesicles and organelles along microtubules.</text>
</comment>
<dbReference type="OrthoDB" id="9985637at2759"/>
<organism evidence="12 13">
    <name type="scientific">Chlorella vulgaris</name>
    <name type="common">Green alga</name>
    <dbReference type="NCBI Taxonomy" id="3077"/>
    <lineage>
        <taxon>Eukaryota</taxon>
        <taxon>Viridiplantae</taxon>
        <taxon>Chlorophyta</taxon>
        <taxon>core chlorophytes</taxon>
        <taxon>Trebouxiophyceae</taxon>
        <taxon>Chlorellales</taxon>
        <taxon>Chlorellaceae</taxon>
        <taxon>Chlorella clade</taxon>
        <taxon>Chlorella</taxon>
    </lineage>
</organism>
<keyword evidence="5 10" id="KW-0493">Microtubule</keyword>
<comment type="subcellular location">
    <subcellularLocation>
        <location evidence="1 10">Cytoplasm</location>
        <location evidence="1 10">Cytoskeleton</location>
    </subcellularLocation>
</comment>
<evidence type="ECO:0000256" key="7">
    <source>
        <dbReference type="ARBA" id="ARBA00023175"/>
    </source>
</evidence>
<evidence type="ECO:0000256" key="8">
    <source>
        <dbReference type="ARBA" id="ARBA00023212"/>
    </source>
</evidence>
<keyword evidence="3 10" id="KW-0813">Transport</keyword>
<dbReference type="InterPro" id="IPR004942">
    <property type="entry name" value="Roadblock/LAMTOR2_dom"/>
</dbReference>
<evidence type="ECO:0000256" key="3">
    <source>
        <dbReference type="ARBA" id="ARBA00022448"/>
    </source>
</evidence>
<evidence type="ECO:0000256" key="6">
    <source>
        <dbReference type="ARBA" id="ARBA00023017"/>
    </source>
</evidence>
<dbReference type="SUPFAM" id="SSF103196">
    <property type="entry name" value="Roadblock/LC7 domain"/>
    <property type="match status" value="1"/>
</dbReference>
<dbReference type="GO" id="GO:0007018">
    <property type="term" value="P:microtubule-based movement"/>
    <property type="evidence" value="ECO:0007669"/>
    <property type="project" value="UniProtKB-UniRule"/>
</dbReference>
<dbReference type="GO" id="GO:0005868">
    <property type="term" value="C:cytoplasmic dynein complex"/>
    <property type="evidence" value="ECO:0007669"/>
    <property type="project" value="UniProtKB-UniRule"/>
</dbReference>
<dbReference type="Proteomes" id="UP001055712">
    <property type="component" value="Unassembled WGS sequence"/>
</dbReference>
<keyword evidence="8 10" id="KW-0206">Cytoskeleton</keyword>
<dbReference type="InterPro" id="IPR016561">
    <property type="entry name" value="DYNLRB1/2"/>
</dbReference>
<dbReference type="GO" id="GO:0005874">
    <property type="term" value="C:microtubule"/>
    <property type="evidence" value="ECO:0007669"/>
    <property type="project" value="UniProtKB-UniRule"/>
</dbReference>
<comment type="similarity">
    <text evidence="2 10">Belongs to the GAMAD family.</text>
</comment>
<keyword evidence="6 10" id="KW-0243">Dynein</keyword>
<dbReference type="PIRSF" id="PIRSF009998">
    <property type="entry name" value="DLC7"/>
    <property type="match status" value="1"/>
</dbReference>
<evidence type="ECO:0000256" key="2">
    <source>
        <dbReference type="ARBA" id="ARBA00007191"/>
    </source>
</evidence>
<evidence type="ECO:0000256" key="4">
    <source>
        <dbReference type="ARBA" id="ARBA00022490"/>
    </source>
</evidence>
<comment type="caution">
    <text evidence="12">The sequence shown here is derived from an EMBL/GenBank/DDBJ whole genome shotgun (WGS) entry which is preliminary data.</text>
</comment>
<sequence>MVDVAAVDETVKRLASHKGVVGIVIANGDGVPIRTTLDQDLAVQYAALVSQLAIKARHMVRELADDGTDDLQFLRVRTKRHEIMIAPGFDRDHNYTLLVVQQPQAD</sequence>
<dbReference type="FunFam" id="3.30.450.30:FF:000009">
    <property type="entry name" value="Dynein light chain roadblock"/>
    <property type="match status" value="1"/>
</dbReference>
<dbReference type="GO" id="GO:0005737">
    <property type="term" value="C:cytoplasm"/>
    <property type="evidence" value="ECO:0007669"/>
    <property type="project" value="UniProtKB-UniRule"/>
</dbReference>
<keyword evidence="4 10" id="KW-0963">Cytoplasm</keyword>
<dbReference type="PANTHER" id="PTHR10779">
    <property type="entry name" value="DYNEIN LIGHT CHAIN ROADBLOCK"/>
    <property type="match status" value="1"/>
</dbReference>
<evidence type="ECO:0000259" key="11">
    <source>
        <dbReference type="SMART" id="SM00960"/>
    </source>
</evidence>
<accession>A0A9D4TT21</accession>
<evidence type="ECO:0000256" key="1">
    <source>
        <dbReference type="ARBA" id="ARBA00004245"/>
    </source>
</evidence>
<dbReference type="GO" id="GO:0045505">
    <property type="term" value="F:dynein intermediate chain binding"/>
    <property type="evidence" value="ECO:0007669"/>
    <property type="project" value="UniProtKB-UniRule"/>
</dbReference>
<reference evidence="12" key="2">
    <citation type="submission" date="2020-11" db="EMBL/GenBank/DDBJ databases">
        <authorList>
            <person name="Cecchin M."/>
            <person name="Marcolungo L."/>
            <person name="Rossato M."/>
            <person name="Girolomoni L."/>
            <person name="Cosentino E."/>
            <person name="Cuine S."/>
            <person name="Li-Beisson Y."/>
            <person name="Delledonne M."/>
            <person name="Ballottari M."/>
        </authorList>
    </citation>
    <scope>NUCLEOTIDE SEQUENCE</scope>
    <source>
        <strain evidence="12">211/11P</strain>
        <tissue evidence="12">Whole cell</tissue>
    </source>
</reference>
<evidence type="ECO:0000313" key="12">
    <source>
        <dbReference type="EMBL" id="KAI3433782.1"/>
    </source>
</evidence>
<evidence type="ECO:0000256" key="10">
    <source>
        <dbReference type="PIRNR" id="PIRNR009998"/>
    </source>
</evidence>
<evidence type="ECO:0000313" key="13">
    <source>
        <dbReference type="Proteomes" id="UP001055712"/>
    </source>
</evidence>
<feature type="domain" description="Roadblock/LAMTOR2" evidence="11">
    <location>
        <begin position="7"/>
        <end position="101"/>
    </location>
</feature>